<sequence>MTKDELNKIHKSWEEATGESWVYVETTEGWYVLDEDSDLICGEFKSEQDARFIACARRAIPELLNYIEELESTITKMCPIADFPLVDSLLAEKELILSEMKEMQDTIKELRRDK</sequence>
<organism evidence="2 3">
    <name type="scientific">Bacillus glycinifermentans</name>
    <dbReference type="NCBI Taxonomy" id="1664069"/>
    <lineage>
        <taxon>Bacteria</taxon>
        <taxon>Bacillati</taxon>
        <taxon>Bacillota</taxon>
        <taxon>Bacilli</taxon>
        <taxon>Bacillales</taxon>
        <taxon>Bacillaceae</taxon>
        <taxon>Bacillus</taxon>
    </lineage>
</organism>
<evidence type="ECO:0000313" key="3">
    <source>
        <dbReference type="Proteomes" id="UP000288675"/>
    </source>
</evidence>
<dbReference type="RefSeq" id="WP_052948584.1">
    <property type="nucleotide sequence ID" value="NZ_CP035232.1"/>
</dbReference>
<feature type="coiled-coil region" evidence="1">
    <location>
        <begin position="86"/>
        <end position="113"/>
    </location>
</feature>
<dbReference type="KEGG" id="bgy:BGLY_2082"/>
<dbReference type="AlphaFoldDB" id="A0AAJ3YY87"/>
<evidence type="ECO:0000313" key="2">
    <source>
        <dbReference type="EMBL" id="QAT65326.1"/>
    </source>
</evidence>
<protein>
    <submittedName>
        <fullName evidence="2">Uncharacterized protein</fullName>
    </submittedName>
</protein>
<dbReference type="GeneID" id="82853129"/>
<dbReference type="EMBL" id="CP035232">
    <property type="protein sequence ID" value="QAT65326.1"/>
    <property type="molecule type" value="Genomic_DNA"/>
</dbReference>
<dbReference type="Proteomes" id="UP000288675">
    <property type="component" value="Chromosome"/>
</dbReference>
<evidence type="ECO:0000256" key="1">
    <source>
        <dbReference type="SAM" id="Coils"/>
    </source>
</evidence>
<proteinExistence type="predicted"/>
<accession>A0AAJ3YY87</accession>
<keyword evidence="1" id="KW-0175">Coiled coil</keyword>
<reference evidence="2 3" key="1">
    <citation type="submission" date="2019-01" db="EMBL/GenBank/DDBJ databases">
        <title>Genome sequence of Bacillus glycinifermentans SRCM103574.</title>
        <authorList>
            <person name="Kong H.-J."/>
            <person name="Jeong S.-Y."/>
            <person name="Jeong D.-Y."/>
        </authorList>
    </citation>
    <scope>NUCLEOTIDE SEQUENCE [LARGE SCALE GENOMIC DNA]</scope>
    <source>
        <strain evidence="2 3">SRCM103574</strain>
    </source>
</reference>
<gene>
    <name evidence="2" type="ORF">EQZ20_10600</name>
</gene>
<name>A0AAJ3YY87_9BACI</name>